<organism evidence="1 2">
    <name type="scientific">Kribbella aluminosa</name>
    <dbReference type="NCBI Taxonomy" id="416017"/>
    <lineage>
        <taxon>Bacteria</taxon>
        <taxon>Bacillati</taxon>
        <taxon>Actinomycetota</taxon>
        <taxon>Actinomycetes</taxon>
        <taxon>Propionibacteriales</taxon>
        <taxon>Kribbellaceae</taxon>
        <taxon>Kribbella</taxon>
    </lineage>
</organism>
<reference evidence="1 2" key="1">
    <citation type="submission" date="2021-03" db="EMBL/GenBank/DDBJ databases">
        <title>Sequencing the genomes of 1000 actinobacteria strains.</title>
        <authorList>
            <person name="Klenk H.-P."/>
        </authorList>
    </citation>
    <scope>NUCLEOTIDE SEQUENCE [LARGE SCALE GENOMIC DNA]</scope>
    <source>
        <strain evidence="1 2">DSM 18824</strain>
    </source>
</reference>
<proteinExistence type="predicted"/>
<keyword evidence="2" id="KW-1185">Reference proteome</keyword>
<dbReference type="EMBL" id="JAGINT010000001">
    <property type="protein sequence ID" value="MBP2350277.1"/>
    <property type="molecule type" value="Genomic_DNA"/>
</dbReference>
<evidence type="ECO:0000313" key="2">
    <source>
        <dbReference type="Proteomes" id="UP000755585"/>
    </source>
</evidence>
<comment type="caution">
    <text evidence="1">The sequence shown here is derived from an EMBL/GenBank/DDBJ whole genome shotgun (WGS) entry which is preliminary data.</text>
</comment>
<gene>
    <name evidence="1" type="ORF">JOF29_001360</name>
</gene>
<name>A0ABS4UF55_9ACTN</name>
<sequence>MATQQASPREDLDDIGQLIETAIAALTHIIEQENGR</sequence>
<protein>
    <submittedName>
        <fullName evidence="1">Uncharacterized protein</fullName>
    </submittedName>
</protein>
<evidence type="ECO:0000313" key="1">
    <source>
        <dbReference type="EMBL" id="MBP2350277.1"/>
    </source>
</evidence>
<dbReference type="Proteomes" id="UP000755585">
    <property type="component" value="Unassembled WGS sequence"/>
</dbReference>
<accession>A0ABS4UF55</accession>